<evidence type="ECO:0008006" key="3">
    <source>
        <dbReference type="Google" id="ProtNLM"/>
    </source>
</evidence>
<organism evidence="1 2">
    <name type="scientific">Thalassococcus halodurans</name>
    <dbReference type="NCBI Taxonomy" id="373675"/>
    <lineage>
        <taxon>Bacteria</taxon>
        <taxon>Pseudomonadati</taxon>
        <taxon>Pseudomonadota</taxon>
        <taxon>Alphaproteobacteria</taxon>
        <taxon>Rhodobacterales</taxon>
        <taxon>Roseobacteraceae</taxon>
        <taxon>Thalassococcus</taxon>
    </lineage>
</organism>
<protein>
    <recommendedName>
        <fullName evidence="3">DUF3168 domain-containing protein</fullName>
    </recommendedName>
</protein>
<dbReference type="Pfam" id="PF11367">
    <property type="entry name" value="Tail_completion_gp17"/>
    <property type="match status" value="1"/>
</dbReference>
<dbReference type="InterPro" id="IPR021508">
    <property type="entry name" value="Gp17-like"/>
</dbReference>
<dbReference type="OrthoDB" id="7644395at2"/>
<reference evidence="1 2" key="1">
    <citation type="submission" date="2016-10" db="EMBL/GenBank/DDBJ databases">
        <authorList>
            <person name="de Groot N.N."/>
        </authorList>
    </citation>
    <scope>NUCLEOTIDE SEQUENCE [LARGE SCALE GENOMIC DNA]</scope>
    <source>
        <strain evidence="1 2">DSM 26915</strain>
    </source>
</reference>
<gene>
    <name evidence="1" type="ORF">SAMN04488045_2650</name>
</gene>
<evidence type="ECO:0000313" key="2">
    <source>
        <dbReference type="Proteomes" id="UP000236752"/>
    </source>
</evidence>
<proteinExistence type="predicted"/>
<name>A0A1H5ZWH6_9RHOB</name>
<dbReference type="Proteomes" id="UP000236752">
    <property type="component" value="Unassembled WGS sequence"/>
</dbReference>
<dbReference type="AlphaFoldDB" id="A0A1H5ZWH6"/>
<accession>A0A1H5ZWH6</accession>
<dbReference type="RefSeq" id="WP_103910980.1">
    <property type="nucleotide sequence ID" value="NZ_FNUZ01000004.1"/>
</dbReference>
<sequence length="135" mass="14275">MSYQASAALQAAIYARLQGDADVTGLVGAHIYDEMPTGTLPTLFVALGGEEVRDASDVTANGAWHDLTVSVISDASGFQTAKRAAGAINDSLHEADLTLAVGQLVFLRFLKARAKRGKSGGRQIDLTFRARVDLI</sequence>
<dbReference type="InterPro" id="IPR053745">
    <property type="entry name" value="Viral_Tail_Comp_sf"/>
</dbReference>
<evidence type="ECO:0000313" key="1">
    <source>
        <dbReference type="EMBL" id="SEG39816.1"/>
    </source>
</evidence>
<dbReference type="EMBL" id="FNUZ01000004">
    <property type="protein sequence ID" value="SEG39816.1"/>
    <property type="molecule type" value="Genomic_DNA"/>
</dbReference>
<keyword evidence="2" id="KW-1185">Reference proteome</keyword>
<dbReference type="Gene3D" id="3.30.2000.30">
    <property type="match status" value="1"/>
</dbReference>